<dbReference type="InterPro" id="IPR041688">
    <property type="entry name" value="PRTase_2"/>
</dbReference>
<evidence type="ECO:0000313" key="4">
    <source>
        <dbReference type="Proteomes" id="UP000267017"/>
    </source>
</evidence>
<evidence type="ECO:0000313" key="3">
    <source>
        <dbReference type="EMBL" id="RRJ63291.1"/>
    </source>
</evidence>
<dbReference type="PIRSF" id="PIRSF020967">
    <property type="entry name" value="UCP020967"/>
    <property type="match status" value="1"/>
</dbReference>
<dbReference type="EMBL" id="RRCN01000001">
    <property type="protein sequence ID" value="RRJ63291.1"/>
    <property type="molecule type" value="Genomic_DNA"/>
</dbReference>
<evidence type="ECO:0000259" key="1">
    <source>
        <dbReference type="Pfam" id="PF12500"/>
    </source>
</evidence>
<dbReference type="InterPro" id="IPR022537">
    <property type="entry name" value="TRSP_dom"/>
</dbReference>
<proteinExistence type="predicted"/>
<accession>A0A3P3TYV7</accession>
<dbReference type="CDD" id="cd06223">
    <property type="entry name" value="PRTases_typeI"/>
    <property type="match status" value="1"/>
</dbReference>
<protein>
    <recommendedName>
        <fullName evidence="5">Adenine/guanine phosphoribosyltransferase</fullName>
    </recommendedName>
</protein>
<dbReference type="Gene3D" id="3.40.50.2020">
    <property type="match status" value="1"/>
</dbReference>
<dbReference type="Pfam" id="PF12500">
    <property type="entry name" value="TRSP"/>
    <property type="match status" value="1"/>
</dbReference>
<dbReference type="InterPro" id="IPR000836">
    <property type="entry name" value="PRTase_dom"/>
</dbReference>
<feature type="domain" description="TRSP" evidence="1">
    <location>
        <begin position="328"/>
        <end position="444"/>
    </location>
</feature>
<comment type="caution">
    <text evidence="3">The sequence shown here is derived from an EMBL/GenBank/DDBJ whole genome shotgun (WGS) entry which is preliminary data.</text>
</comment>
<sequence length="466" mass="52066">MGCYVKTKAILHCSSEPKALNRRLYKILGDLEVEIEILDNPFQLPLEALFQMAARINKKRSFLFVSKVLGKHIPVVPEVSLLSGAALAYLYQKHCGGEITGDIAEIVRGIVNPEAAAAIYKGVKANLLPIPEPALFIGFAETATALGHSMYAIFSGPAKYIHTTRDVMVESEPTLTFEEEHSHATAHRCYPSNVDFFRGDEPVVLVDDEITTGKTALNIIRDLHQKHPRSRYVLASLLDWRSDEDIARFKETEAELKVTIDCLSLIRGQIKVRGAAPGLEHRGENVMSKPSKEPQIYHHEAGRFFSHVPFSSMNSTGDVNIKPYLAFTGRFGLQGTDNEKLDEMIAQTAALLKSKRAGGKTLCLGTGEFMYIPMRIAAEMGEGIYYQSSTRSPIHPFDNAAYGIKNAYSFDYPDDAEIGYFFYNINEGQYDEIFVFVERSHQASLESYVNALKLTETPTLHFVHFN</sequence>
<evidence type="ECO:0008006" key="5">
    <source>
        <dbReference type="Google" id="ProtNLM"/>
    </source>
</evidence>
<name>A0A3P3TYV7_9BACL</name>
<gene>
    <name evidence="3" type="ORF">EHV15_10425</name>
</gene>
<dbReference type="OrthoDB" id="56827at2"/>
<feature type="domain" description="Orotate phosphoribosyltransferase-like" evidence="2">
    <location>
        <begin position="49"/>
        <end position="269"/>
    </location>
</feature>
<dbReference type="AlphaFoldDB" id="A0A3P3TYV7"/>
<evidence type="ECO:0000259" key="2">
    <source>
        <dbReference type="Pfam" id="PF15609"/>
    </source>
</evidence>
<reference evidence="3 4" key="1">
    <citation type="submission" date="2018-11" db="EMBL/GenBank/DDBJ databases">
        <title>Genome sequencing of Paenibacillus sp. KCOM 3021 (= ChDC PVNT-B20).</title>
        <authorList>
            <person name="Kook J.-K."/>
            <person name="Park S.-N."/>
            <person name="Lim Y.K."/>
        </authorList>
    </citation>
    <scope>NUCLEOTIDE SEQUENCE [LARGE SCALE GENOMIC DNA]</scope>
    <source>
        <strain evidence="3 4">KCOM 3021</strain>
    </source>
</reference>
<organism evidence="3 4">
    <name type="scientific">Paenibacillus oralis</name>
    <dbReference type="NCBI Taxonomy" id="2490856"/>
    <lineage>
        <taxon>Bacteria</taxon>
        <taxon>Bacillati</taxon>
        <taxon>Bacillota</taxon>
        <taxon>Bacilli</taxon>
        <taxon>Bacillales</taxon>
        <taxon>Paenibacillaceae</taxon>
        <taxon>Paenibacillus</taxon>
    </lineage>
</organism>
<dbReference type="Pfam" id="PF15609">
    <property type="entry name" value="PRTase_2"/>
    <property type="match status" value="1"/>
</dbReference>
<dbReference type="InterPro" id="IPR029057">
    <property type="entry name" value="PRTase-like"/>
</dbReference>
<dbReference type="Proteomes" id="UP000267017">
    <property type="component" value="Unassembled WGS sequence"/>
</dbReference>
<dbReference type="SUPFAM" id="SSF53271">
    <property type="entry name" value="PRTase-like"/>
    <property type="match status" value="1"/>
</dbReference>
<keyword evidence="4" id="KW-1185">Reference proteome</keyword>
<dbReference type="InterPro" id="IPR011214">
    <property type="entry name" value="UCP020967"/>
</dbReference>